<sequence>MAYTLEQLRGFVAVAEELHFGRAAVRLKMTQPPLSRQIQKLERAVGAQLLVRDNRRVDLTAAGRVFLTEARRLLTLADAAPDLARRVSSGTSGVVRIGFTAASTYGILGRLLNELGRRLPYVDVDLAEMVTREQVAALAHREIDLGLARPPFDRDTFESRLLHREPLYVAAPAGHRLLALGRDVTADDVAGEPVVMHSPTKARYFYDLVAGVVPIPQEDIVHTVSQVLTMLWLAAAGRGIAFVPASAVRLPIEGVGFARLVTPVAEPVELHLLWAKESANPALARVLDVLDGFTVA</sequence>
<dbReference type="InterPro" id="IPR036388">
    <property type="entry name" value="WH-like_DNA-bd_sf"/>
</dbReference>
<proteinExistence type="inferred from homology"/>
<reference evidence="6 7" key="1">
    <citation type="journal article" date="2019" name="Int. J. Syst. Evol. Microbiol.">
        <title>The Global Catalogue of Microorganisms (GCM) 10K type strain sequencing project: providing services to taxonomists for standard genome sequencing and annotation.</title>
        <authorList>
            <consortium name="The Broad Institute Genomics Platform"/>
            <consortium name="The Broad Institute Genome Sequencing Center for Infectious Disease"/>
            <person name="Wu L."/>
            <person name="Ma J."/>
        </authorList>
    </citation>
    <scope>NUCLEOTIDE SEQUENCE [LARGE SCALE GENOMIC DNA]</scope>
    <source>
        <strain evidence="6 7">JCM 11117</strain>
    </source>
</reference>
<keyword evidence="7" id="KW-1185">Reference proteome</keyword>
<evidence type="ECO:0000256" key="1">
    <source>
        <dbReference type="ARBA" id="ARBA00009437"/>
    </source>
</evidence>
<dbReference type="RefSeq" id="WP_343943745.1">
    <property type="nucleotide sequence ID" value="NZ_BAAAHP010000140.1"/>
</dbReference>
<dbReference type="InterPro" id="IPR036390">
    <property type="entry name" value="WH_DNA-bd_sf"/>
</dbReference>
<gene>
    <name evidence="6" type="ORF">GCM10009559_47560</name>
</gene>
<dbReference type="SUPFAM" id="SSF46785">
    <property type="entry name" value="Winged helix' DNA-binding domain"/>
    <property type="match status" value="1"/>
</dbReference>
<accession>A0ABN1QVG2</accession>
<evidence type="ECO:0000256" key="2">
    <source>
        <dbReference type="ARBA" id="ARBA00023015"/>
    </source>
</evidence>
<evidence type="ECO:0000256" key="3">
    <source>
        <dbReference type="ARBA" id="ARBA00023125"/>
    </source>
</evidence>
<evidence type="ECO:0000256" key="4">
    <source>
        <dbReference type="ARBA" id="ARBA00023163"/>
    </source>
</evidence>
<dbReference type="Pfam" id="PF00126">
    <property type="entry name" value="HTH_1"/>
    <property type="match status" value="1"/>
</dbReference>
<keyword evidence="4" id="KW-0804">Transcription</keyword>
<evidence type="ECO:0000259" key="5">
    <source>
        <dbReference type="PROSITE" id="PS50931"/>
    </source>
</evidence>
<keyword evidence="3" id="KW-0238">DNA-binding</keyword>
<dbReference type="InterPro" id="IPR005119">
    <property type="entry name" value="LysR_subst-bd"/>
</dbReference>
<dbReference type="Gene3D" id="1.10.10.10">
    <property type="entry name" value="Winged helix-like DNA-binding domain superfamily/Winged helix DNA-binding domain"/>
    <property type="match status" value="1"/>
</dbReference>
<name>A0ABN1QVG2_9PSEU</name>
<dbReference type="PROSITE" id="PS50931">
    <property type="entry name" value="HTH_LYSR"/>
    <property type="match status" value="1"/>
</dbReference>
<dbReference type="PANTHER" id="PTHR30346">
    <property type="entry name" value="TRANSCRIPTIONAL DUAL REGULATOR HCAR-RELATED"/>
    <property type="match status" value="1"/>
</dbReference>
<evidence type="ECO:0000313" key="6">
    <source>
        <dbReference type="EMBL" id="GAA0948066.1"/>
    </source>
</evidence>
<feature type="domain" description="HTH lysR-type" evidence="5">
    <location>
        <begin position="1"/>
        <end position="60"/>
    </location>
</feature>
<dbReference type="Proteomes" id="UP001499967">
    <property type="component" value="Unassembled WGS sequence"/>
</dbReference>
<comment type="similarity">
    <text evidence="1">Belongs to the LysR transcriptional regulatory family.</text>
</comment>
<comment type="caution">
    <text evidence="6">The sequence shown here is derived from an EMBL/GenBank/DDBJ whole genome shotgun (WGS) entry which is preliminary data.</text>
</comment>
<evidence type="ECO:0000313" key="7">
    <source>
        <dbReference type="Proteomes" id="UP001499967"/>
    </source>
</evidence>
<dbReference type="PRINTS" id="PR00039">
    <property type="entry name" value="HTHLYSR"/>
</dbReference>
<dbReference type="InterPro" id="IPR000847">
    <property type="entry name" value="LysR_HTH_N"/>
</dbReference>
<keyword evidence="2" id="KW-0805">Transcription regulation</keyword>
<dbReference type="PANTHER" id="PTHR30346:SF0">
    <property type="entry name" value="HCA OPERON TRANSCRIPTIONAL ACTIVATOR HCAR"/>
    <property type="match status" value="1"/>
</dbReference>
<dbReference type="Pfam" id="PF03466">
    <property type="entry name" value="LysR_substrate"/>
    <property type="match status" value="1"/>
</dbReference>
<protein>
    <submittedName>
        <fullName evidence="6">LysR substrate-binding domain-containing protein</fullName>
    </submittedName>
</protein>
<organism evidence="6 7">
    <name type="scientific">Pseudonocardia zijingensis</name>
    <dbReference type="NCBI Taxonomy" id="153376"/>
    <lineage>
        <taxon>Bacteria</taxon>
        <taxon>Bacillati</taxon>
        <taxon>Actinomycetota</taxon>
        <taxon>Actinomycetes</taxon>
        <taxon>Pseudonocardiales</taxon>
        <taxon>Pseudonocardiaceae</taxon>
        <taxon>Pseudonocardia</taxon>
    </lineage>
</organism>
<dbReference type="Gene3D" id="3.40.190.10">
    <property type="entry name" value="Periplasmic binding protein-like II"/>
    <property type="match status" value="2"/>
</dbReference>
<dbReference type="EMBL" id="BAAAHP010000140">
    <property type="protein sequence ID" value="GAA0948066.1"/>
    <property type="molecule type" value="Genomic_DNA"/>
</dbReference>
<dbReference type="SUPFAM" id="SSF53850">
    <property type="entry name" value="Periplasmic binding protein-like II"/>
    <property type="match status" value="1"/>
</dbReference>